<evidence type="ECO:0000313" key="11">
    <source>
        <dbReference type="Proteomes" id="UP000076964"/>
    </source>
</evidence>
<dbReference type="GO" id="GO:0000287">
    <property type="term" value="F:magnesium ion binding"/>
    <property type="evidence" value="ECO:0007669"/>
    <property type="project" value="UniProtKB-UniRule"/>
</dbReference>
<protein>
    <recommendedName>
        <fullName evidence="8">Holo-[acyl-carrier-protein] synthase</fullName>
        <shortName evidence="8">Holo-ACP synthase</shortName>
        <ecNumber evidence="8">2.7.8.7</ecNumber>
    </recommendedName>
    <alternativeName>
        <fullName evidence="8">4'-phosphopantetheinyl transferase AcpS</fullName>
    </alternativeName>
</protein>
<evidence type="ECO:0000256" key="5">
    <source>
        <dbReference type="ARBA" id="ARBA00022842"/>
    </source>
</evidence>
<comment type="cofactor">
    <cofactor evidence="8">
        <name>Mg(2+)</name>
        <dbReference type="ChEBI" id="CHEBI:18420"/>
    </cofactor>
</comment>
<dbReference type="NCBIfam" id="TIGR00556">
    <property type="entry name" value="pantethn_trn"/>
    <property type="match status" value="1"/>
</dbReference>
<dbReference type="Proteomes" id="UP000076964">
    <property type="component" value="Unassembled WGS sequence"/>
</dbReference>
<evidence type="ECO:0000313" key="10">
    <source>
        <dbReference type="EMBL" id="OAG28441.1"/>
    </source>
</evidence>
<keyword evidence="4 8" id="KW-0276">Fatty acid metabolism</keyword>
<keyword evidence="6 8" id="KW-0443">Lipid metabolism</keyword>
<comment type="catalytic activity">
    <reaction evidence="8">
        <text>apo-[ACP] + CoA = holo-[ACP] + adenosine 3',5'-bisphosphate + H(+)</text>
        <dbReference type="Rhea" id="RHEA:12068"/>
        <dbReference type="Rhea" id="RHEA-COMP:9685"/>
        <dbReference type="Rhea" id="RHEA-COMP:9690"/>
        <dbReference type="ChEBI" id="CHEBI:15378"/>
        <dbReference type="ChEBI" id="CHEBI:29999"/>
        <dbReference type="ChEBI" id="CHEBI:57287"/>
        <dbReference type="ChEBI" id="CHEBI:58343"/>
        <dbReference type="ChEBI" id="CHEBI:64479"/>
        <dbReference type="EC" id="2.7.8.7"/>
    </reaction>
</comment>
<dbReference type="GO" id="GO:0005737">
    <property type="term" value="C:cytoplasm"/>
    <property type="evidence" value="ECO:0007669"/>
    <property type="project" value="UniProtKB-SubCell"/>
</dbReference>
<dbReference type="SUPFAM" id="SSF56214">
    <property type="entry name" value="4'-phosphopantetheinyl transferase"/>
    <property type="match status" value="1"/>
</dbReference>
<name>A0A177EA94_9BACT</name>
<evidence type="ECO:0000256" key="6">
    <source>
        <dbReference type="ARBA" id="ARBA00023098"/>
    </source>
</evidence>
<evidence type="ECO:0000259" key="9">
    <source>
        <dbReference type="Pfam" id="PF01648"/>
    </source>
</evidence>
<comment type="caution">
    <text evidence="10">The sequence shown here is derived from an EMBL/GenBank/DDBJ whole genome shotgun (WGS) entry which is preliminary data.</text>
</comment>
<sequence>MIKGLGIDLVEIPRIEKVLASYGERFLQRILTPEERKAISHKRYLAPYVAAYFATKEACSKALGTGLRGISWREMELLHEPSGKPFMRLYGRALERFKTLGAKRLHVSLSHERLYATAIVIIEG</sequence>
<dbReference type="InterPro" id="IPR037143">
    <property type="entry name" value="4-PPantetheinyl_Trfase_dom_sf"/>
</dbReference>
<accession>A0A177EA94</accession>
<dbReference type="AlphaFoldDB" id="A0A177EA94"/>
<dbReference type="InterPro" id="IPR002582">
    <property type="entry name" value="ACPS"/>
</dbReference>
<organism evidence="10 11">
    <name type="scientific">Thermodesulfatator autotrophicus</name>
    <dbReference type="NCBI Taxonomy" id="1795632"/>
    <lineage>
        <taxon>Bacteria</taxon>
        <taxon>Pseudomonadati</taxon>
        <taxon>Thermodesulfobacteriota</taxon>
        <taxon>Thermodesulfobacteria</taxon>
        <taxon>Thermodesulfobacteriales</taxon>
        <taxon>Thermodesulfatatoraceae</taxon>
        <taxon>Thermodesulfatator</taxon>
    </lineage>
</organism>
<reference evidence="10 11" key="1">
    <citation type="submission" date="2016-02" db="EMBL/GenBank/DDBJ databases">
        <title>Draft genome sequence of Thermodesulfatator sp. S606.</title>
        <authorList>
            <person name="Lai Q."/>
            <person name="Cao J."/>
            <person name="Dupont S."/>
            <person name="Shao Z."/>
            <person name="Jebbar M."/>
            <person name="Alain K."/>
        </authorList>
    </citation>
    <scope>NUCLEOTIDE SEQUENCE [LARGE SCALE GENOMIC DNA]</scope>
    <source>
        <strain evidence="10 11">S606</strain>
    </source>
</reference>
<dbReference type="EMBL" id="LSFI01000005">
    <property type="protein sequence ID" value="OAG28441.1"/>
    <property type="molecule type" value="Genomic_DNA"/>
</dbReference>
<dbReference type="EC" id="2.7.8.7" evidence="8"/>
<dbReference type="OrthoDB" id="517356at2"/>
<dbReference type="Pfam" id="PF01648">
    <property type="entry name" value="ACPS"/>
    <property type="match status" value="1"/>
</dbReference>
<gene>
    <name evidence="8" type="primary">acpS</name>
    <name evidence="10" type="ORF">TH606_01675</name>
</gene>
<dbReference type="STRING" id="1795632.TH606_01675"/>
<comment type="similarity">
    <text evidence="8">Belongs to the P-Pant transferase superfamily. AcpS family.</text>
</comment>
<evidence type="ECO:0000256" key="4">
    <source>
        <dbReference type="ARBA" id="ARBA00022832"/>
    </source>
</evidence>
<evidence type="ECO:0000256" key="1">
    <source>
        <dbReference type="ARBA" id="ARBA00022516"/>
    </source>
</evidence>
<keyword evidence="1 8" id="KW-0444">Lipid biosynthesis</keyword>
<keyword evidence="3 8" id="KW-0479">Metal-binding</keyword>
<feature type="binding site" evidence="8">
    <location>
        <position position="57"/>
    </location>
    <ligand>
        <name>Mg(2+)</name>
        <dbReference type="ChEBI" id="CHEBI:18420"/>
    </ligand>
</feature>
<evidence type="ECO:0000256" key="3">
    <source>
        <dbReference type="ARBA" id="ARBA00022723"/>
    </source>
</evidence>
<feature type="domain" description="4'-phosphopantetheinyl transferase" evidence="9">
    <location>
        <begin position="4"/>
        <end position="103"/>
    </location>
</feature>
<evidence type="ECO:0000256" key="8">
    <source>
        <dbReference type="HAMAP-Rule" id="MF_00101"/>
    </source>
</evidence>
<comment type="function">
    <text evidence="8">Transfers the 4'-phosphopantetheine moiety from coenzyme A to a Ser of acyl-carrier-protein.</text>
</comment>
<dbReference type="RefSeq" id="WP_068540961.1">
    <property type="nucleotide sequence ID" value="NZ_LSFI01000005.1"/>
</dbReference>
<keyword evidence="8" id="KW-0963">Cytoplasm</keyword>
<keyword evidence="5 8" id="KW-0460">Magnesium</keyword>
<keyword evidence="7 8" id="KW-0275">Fatty acid biosynthesis</keyword>
<dbReference type="InterPro" id="IPR004568">
    <property type="entry name" value="Ppantetheine-prot_Trfase_dom"/>
</dbReference>
<dbReference type="HAMAP" id="MF_00101">
    <property type="entry name" value="AcpS"/>
    <property type="match status" value="1"/>
</dbReference>
<evidence type="ECO:0000256" key="2">
    <source>
        <dbReference type="ARBA" id="ARBA00022679"/>
    </source>
</evidence>
<keyword evidence="11" id="KW-1185">Reference proteome</keyword>
<dbReference type="GO" id="GO:0006633">
    <property type="term" value="P:fatty acid biosynthetic process"/>
    <property type="evidence" value="ECO:0007669"/>
    <property type="project" value="UniProtKB-UniRule"/>
</dbReference>
<keyword evidence="2 8" id="KW-0808">Transferase</keyword>
<proteinExistence type="inferred from homology"/>
<comment type="subcellular location">
    <subcellularLocation>
        <location evidence="8">Cytoplasm</location>
    </subcellularLocation>
</comment>
<evidence type="ECO:0000256" key="7">
    <source>
        <dbReference type="ARBA" id="ARBA00023160"/>
    </source>
</evidence>
<dbReference type="NCBIfam" id="TIGR00516">
    <property type="entry name" value="acpS"/>
    <property type="match status" value="1"/>
</dbReference>
<dbReference type="InterPro" id="IPR008278">
    <property type="entry name" value="4-PPantetheinyl_Trfase_dom"/>
</dbReference>
<dbReference type="Gene3D" id="3.90.470.20">
    <property type="entry name" value="4'-phosphopantetheinyl transferase domain"/>
    <property type="match status" value="1"/>
</dbReference>
<feature type="binding site" evidence="8">
    <location>
        <position position="8"/>
    </location>
    <ligand>
        <name>Mg(2+)</name>
        <dbReference type="ChEBI" id="CHEBI:18420"/>
    </ligand>
</feature>
<dbReference type="GO" id="GO:0008897">
    <property type="term" value="F:holo-[acyl-carrier-protein] synthase activity"/>
    <property type="evidence" value="ECO:0007669"/>
    <property type="project" value="UniProtKB-UniRule"/>
</dbReference>